<protein>
    <recommendedName>
        <fullName evidence="4">C4-dicarboxylate ABC transporter substrate-binding protein</fullName>
    </recommendedName>
</protein>
<dbReference type="PANTHER" id="PTHR42941:SF1">
    <property type="entry name" value="SLL1037 PROTEIN"/>
    <property type="match status" value="1"/>
</dbReference>
<dbReference type="RefSeq" id="WP_163652694.1">
    <property type="nucleotide sequence ID" value="NZ_JAAGRN010000003.1"/>
</dbReference>
<dbReference type="Pfam" id="PF16868">
    <property type="entry name" value="NMT1_3"/>
    <property type="match status" value="1"/>
</dbReference>
<feature type="transmembrane region" description="Helical" evidence="2">
    <location>
        <begin position="358"/>
        <end position="376"/>
    </location>
</feature>
<feature type="coiled-coil region" evidence="1">
    <location>
        <begin position="388"/>
        <end position="428"/>
    </location>
</feature>
<dbReference type="PANTHER" id="PTHR42941">
    <property type="entry name" value="SLL1037 PROTEIN"/>
    <property type="match status" value="1"/>
</dbReference>
<dbReference type="InterPro" id="IPR011852">
    <property type="entry name" value="TRAP_TAXI"/>
</dbReference>
<organism evidence="3">
    <name type="scientific">Sheuella amnicola</name>
    <dbReference type="NCBI Taxonomy" id="2707330"/>
    <lineage>
        <taxon>Bacteria</taxon>
        <taxon>Pseudomonadati</taxon>
        <taxon>Pseudomonadota</taxon>
        <taxon>Betaproteobacteria</taxon>
        <taxon>Burkholderiales</taxon>
        <taxon>Alcaligenaceae</taxon>
        <taxon>Sheuella</taxon>
    </lineage>
</organism>
<evidence type="ECO:0000256" key="1">
    <source>
        <dbReference type="SAM" id="Coils"/>
    </source>
</evidence>
<dbReference type="AlphaFoldDB" id="A0A6B2QZV4"/>
<reference evidence="3" key="1">
    <citation type="submission" date="2020-02" db="EMBL/GenBank/DDBJ databases">
        <authorList>
            <person name="Chen W.-M."/>
        </authorList>
    </citation>
    <scope>NUCLEOTIDE SEQUENCE</scope>
    <source>
        <strain evidence="3">NBD-18</strain>
    </source>
</reference>
<evidence type="ECO:0008006" key="4">
    <source>
        <dbReference type="Google" id="ProtNLM"/>
    </source>
</evidence>
<name>A0A6B2QZV4_9BURK</name>
<keyword evidence="2" id="KW-1133">Transmembrane helix</keyword>
<accession>A0A6B2QZV4</accession>
<dbReference type="SUPFAM" id="SSF53850">
    <property type="entry name" value="Periplasmic binding protein-like II"/>
    <property type="match status" value="1"/>
</dbReference>
<proteinExistence type="predicted"/>
<gene>
    <name evidence="3" type="ORF">G3I67_06325</name>
</gene>
<dbReference type="EMBL" id="JAAGRN010000003">
    <property type="protein sequence ID" value="NDY82844.1"/>
    <property type="molecule type" value="Genomic_DNA"/>
</dbReference>
<keyword evidence="2" id="KW-0472">Membrane</keyword>
<evidence type="ECO:0000256" key="2">
    <source>
        <dbReference type="SAM" id="Phobius"/>
    </source>
</evidence>
<evidence type="ECO:0000313" key="3">
    <source>
        <dbReference type="EMBL" id="NDY82844.1"/>
    </source>
</evidence>
<dbReference type="Gene3D" id="3.40.190.10">
    <property type="entry name" value="Periplasmic binding protein-like II"/>
    <property type="match status" value="2"/>
</dbReference>
<comment type="caution">
    <text evidence="3">The sequence shown here is derived from an EMBL/GenBank/DDBJ whole genome shotgun (WGS) entry which is preliminary data.</text>
</comment>
<sequence length="465" mass="53064">MSKQPKHLHLNKKSFIRYSMDAFKLEIASWKELFKNEWPLALVFIGLVAALIIYAKPYPPKEVKIAAGQVDSSFNIMANRYAKYFKKHGIDLNIVETIGSQDNLTKLIHKNDIQSALLLAGTIKKKEFPKIISLGSVQQVPLWLFYRGTLYEGDDPFVHFSQKKVSVGAPGSGTLALLKELMTLHKPLIENPKNLHYLTHATAADELLKGDLDAMFIADGLDSPIVQRLLKAPDIHVYNFSMAPAYEKKLPYLDMVTIPRGSLNLESIFPKSNIKMVSSSMVLLVEEDLHPAIQLLFMMASDEFGDARDQFFARPDEFPSYRDHSVPLSPIAKHYFESGTPIAARFLPFWVASFIDRMWLLLLAIVTVAFPLFKMLPNYRLTRVRIELSTAYENLRQIESQMLRAQNKEEFEENLAELNALEEAISELIIPPNHLNQYYSLWSAVNIVRKNTVDRLARILNQENK</sequence>
<keyword evidence="1" id="KW-0175">Coiled coil</keyword>
<keyword evidence="2" id="KW-0812">Transmembrane</keyword>